<dbReference type="EMBL" id="JAAMPC010000007">
    <property type="protein sequence ID" value="KAG2305173.1"/>
    <property type="molecule type" value="Genomic_DNA"/>
</dbReference>
<keyword evidence="1" id="KW-0732">Signal</keyword>
<protein>
    <recommendedName>
        <fullName evidence="4">S-protein homolog</fullName>
    </recommendedName>
</protein>
<proteinExistence type="predicted"/>
<dbReference type="AlphaFoldDB" id="A0A8X7SFA2"/>
<keyword evidence="3" id="KW-1185">Reference proteome</keyword>
<reference evidence="2 3" key="1">
    <citation type="submission" date="2020-02" db="EMBL/GenBank/DDBJ databases">
        <authorList>
            <person name="Ma Q."/>
            <person name="Huang Y."/>
            <person name="Song X."/>
            <person name="Pei D."/>
        </authorList>
    </citation>
    <scope>NUCLEOTIDE SEQUENCE [LARGE SCALE GENOMIC DNA]</scope>
    <source>
        <strain evidence="2">Sxm20200214</strain>
        <tissue evidence="2">Leaf</tissue>
    </source>
</reference>
<sequence>MFLTLWLGMVSTISGNSFASGPRLLYGSDQSKVSLQPYVSLHLHCHTSSNNSDTTYVTSFLLHRVETLQGSDYLLGFGLSAESSIVKHSFKAKSPQKICLRFDIVFVNCRKSP</sequence>
<accession>A0A8X7SFA2</accession>
<evidence type="ECO:0000256" key="1">
    <source>
        <dbReference type="SAM" id="SignalP"/>
    </source>
</evidence>
<evidence type="ECO:0008006" key="4">
    <source>
        <dbReference type="Google" id="ProtNLM"/>
    </source>
</evidence>
<dbReference type="OrthoDB" id="10642725at2759"/>
<evidence type="ECO:0000313" key="2">
    <source>
        <dbReference type="EMBL" id="KAG2305173.1"/>
    </source>
</evidence>
<name>A0A8X7SFA2_BRACI</name>
<evidence type="ECO:0000313" key="3">
    <source>
        <dbReference type="Proteomes" id="UP000886595"/>
    </source>
</evidence>
<feature type="chain" id="PRO_5036457267" description="S-protein homolog" evidence="1">
    <location>
        <begin position="16"/>
        <end position="113"/>
    </location>
</feature>
<comment type="caution">
    <text evidence="2">The sequence shown here is derived from an EMBL/GenBank/DDBJ whole genome shotgun (WGS) entry which is preliminary data.</text>
</comment>
<gene>
    <name evidence="2" type="ORF">Bca52824_033824</name>
</gene>
<organism evidence="2 3">
    <name type="scientific">Brassica carinata</name>
    <name type="common">Ethiopian mustard</name>
    <name type="synonym">Abyssinian cabbage</name>
    <dbReference type="NCBI Taxonomy" id="52824"/>
    <lineage>
        <taxon>Eukaryota</taxon>
        <taxon>Viridiplantae</taxon>
        <taxon>Streptophyta</taxon>
        <taxon>Embryophyta</taxon>
        <taxon>Tracheophyta</taxon>
        <taxon>Spermatophyta</taxon>
        <taxon>Magnoliopsida</taxon>
        <taxon>eudicotyledons</taxon>
        <taxon>Gunneridae</taxon>
        <taxon>Pentapetalae</taxon>
        <taxon>rosids</taxon>
        <taxon>malvids</taxon>
        <taxon>Brassicales</taxon>
        <taxon>Brassicaceae</taxon>
        <taxon>Brassiceae</taxon>
        <taxon>Brassica</taxon>
    </lineage>
</organism>
<dbReference type="Proteomes" id="UP000886595">
    <property type="component" value="Unassembled WGS sequence"/>
</dbReference>
<feature type="signal peptide" evidence="1">
    <location>
        <begin position="1"/>
        <end position="15"/>
    </location>
</feature>